<keyword evidence="4 6" id="KW-0472">Membrane</keyword>
<dbReference type="InterPro" id="IPR049326">
    <property type="entry name" value="Rhodopsin_dom_fungi"/>
</dbReference>
<dbReference type="AlphaFoldDB" id="J3PAR3"/>
<evidence type="ECO:0000259" key="7">
    <source>
        <dbReference type="Pfam" id="PF20684"/>
    </source>
</evidence>
<gene>
    <name evidence="9" type="primary">20351046</name>
    <name evidence="8" type="ORF">GGTG_10588</name>
</gene>
<dbReference type="OrthoDB" id="5342292at2759"/>
<dbReference type="eggNOG" id="ENOG502RQ1F">
    <property type="taxonomic scope" value="Eukaryota"/>
</dbReference>
<comment type="similarity">
    <text evidence="5">Belongs to the SAT4 family.</text>
</comment>
<evidence type="ECO:0000313" key="9">
    <source>
        <dbReference type="EnsemblFungi" id="EJT71329"/>
    </source>
</evidence>
<name>J3PAR3_GAET3</name>
<evidence type="ECO:0000256" key="6">
    <source>
        <dbReference type="SAM" id="Phobius"/>
    </source>
</evidence>
<keyword evidence="3 6" id="KW-1133">Transmembrane helix</keyword>
<keyword evidence="10" id="KW-1185">Reference proteome</keyword>
<comment type="subcellular location">
    <subcellularLocation>
        <location evidence="1">Membrane</location>
        <topology evidence="1">Multi-pass membrane protein</topology>
    </subcellularLocation>
</comment>
<dbReference type="HOGENOM" id="CLU_717718_0_0_1"/>
<dbReference type="GO" id="GO:0016020">
    <property type="term" value="C:membrane"/>
    <property type="evidence" value="ECO:0007669"/>
    <property type="project" value="UniProtKB-SubCell"/>
</dbReference>
<feature type="transmembrane region" description="Helical" evidence="6">
    <location>
        <begin position="42"/>
        <end position="62"/>
    </location>
</feature>
<reference evidence="8" key="3">
    <citation type="submission" date="2010-09" db="EMBL/GenBank/DDBJ databases">
        <title>Annotation of Gaeumannomyces graminis var. tritici R3-111a-1.</title>
        <authorList>
            <consortium name="The Broad Institute Genome Sequencing Platform"/>
            <person name="Ma L.-J."/>
            <person name="Dead R."/>
            <person name="Young S.K."/>
            <person name="Zeng Q."/>
            <person name="Gargeya S."/>
            <person name="Fitzgerald M."/>
            <person name="Haas B."/>
            <person name="Abouelleil A."/>
            <person name="Alvarado L."/>
            <person name="Arachchi H.M."/>
            <person name="Berlin A."/>
            <person name="Brown A."/>
            <person name="Chapman S.B."/>
            <person name="Chen Z."/>
            <person name="Dunbar C."/>
            <person name="Freedman E."/>
            <person name="Gearin G."/>
            <person name="Gellesch M."/>
            <person name="Goldberg J."/>
            <person name="Griggs A."/>
            <person name="Gujja S."/>
            <person name="Heiman D."/>
            <person name="Howarth C."/>
            <person name="Larson L."/>
            <person name="Lui A."/>
            <person name="MacDonald P.J.P."/>
            <person name="Mehta T."/>
            <person name="Montmayeur A."/>
            <person name="Murphy C."/>
            <person name="Neiman D."/>
            <person name="Pearson M."/>
            <person name="Priest M."/>
            <person name="Roberts A."/>
            <person name="Saif S."/>
            <person name="Shea T."/>
            <person name="Shenoy N."/>
            <person name="Sisk P."/>
            <person name="Stolte C."/>
            <person name="Sykes S."/>
            <person name="Yandava C."/>
            <person name="Wortman J."/>
            <person name="Nusbaum C."/>
            <person name="Birren B."/>
        </authorList>
    </citation>
    <scope>NUCLEOTIDE SEQUENCE</scope>
    <source>
        <strain evidence="8">R3-111a-1</strain>
    </source>
</reference>
<feature type="transmembrane region" description="Helical" evidence="6">
    <location>
        <begin position="82"/>
        <end position="102"/>
    </location>
</feature>
<dbReference type="GeneID" id="20351046"/>
<dbReference type="EnsemblFungi" id="EJT71329">
    <property type="protein sequence ID" value="EJT71329"/>
    <property type="gene ID" value="GGTG_10588"/>
</dbReference>
<dbReference type="RefSeq" id="XP_009226726.1">
    <property type="nucleotide sequence ID" value="XM_009228462.1"/>
</dbReference>
<dbReference type="Pfam" id="PF20684">
    <property type="entry name" value="Fung_rhodopsin"/>
    <property type="match status" value="1"/>
</dbReference>
<dbReference type="STRING" id="644352.J3PAR3"/>
<feature type="transmembrane region" description="Helical" evidence="6">
    <location>
        <begin position="122"/>
        <end position="150"/>
    </location>
</feature>
<reference evidence="10" key="1">
    <citation type="submission" date="2010-07" db="EMBL/GenBank/DDBJ databases">
        <title>The genome sequence of Gaeumannomyces graminis var. tritici strain R3-111a-1.</title>
        <authorList>
            <consortium name="The Broad Institute Genome Sequencing Platform"/>
            <person name="Ma L.-J."/>
            <person name="Dead R."/>
            <person name="Young S."/>
            <person name="Zeng Q."/>
            <person name="Koehrsen M."/>
            <person name="Alvarado L."/>
            <person name="Berlin A."/>
            <person name="Chapman S.B."/>
            <person name="Chen Z."/>
            <person name="Freedman E."/>
            <person name="Gellesch M."/>
            <person name="Goldberg J."/>
            <person name="Griggs A."/>
            <person name="Gujja S."/>
            <person name="Heilman E.R."/>
            <person name="Heiman D."/>
            <person name="Hepburn T."/>
            <person name="Howarth C."/>
            <person name="Jen D."/>
            <person name="Larson L."/>
            <person name="Mehta T."/>
            <person name="Neiman D."/>
            <person name="Pearson M."/>
            <person name="Roberts A."/>
            <person name="Saif S."/>
            <person name="Shea T."/>
            <person name="Shenoy N."/>
            <person name="Sisk P."/>
            <person name="Stolte C."/>
            <person name="Sykes S."/>
            <person name="Walk T."/>
            <person name="White J."/>
            <person name="Yandava C."/>
            <person name="Haas B."/>
            <person name="Nusbaum C."/>
            <person name="Birren B."/>
        </authorList>
    </citation>
    <scope>NUCLEOTIDE SEQUENCE [LARGE SCALE GENOMIC DNA]</scope>
    <source>
        <strain evidence="10">R3-111a-1</strain>
    </source>
</reference>
<feature type="transmembrane region" description="Helical" evidence="6">
    <location>
        <begin position="170"/>
        <end position="191"/>
    </location>
</feature>
<dbReference type="InterPro" id="IPR052337">
    <property type="entry name" value="SAT4-like"/>
</dbReference>
<feature type="transmembrane region" description="Helical" evidence="6">
    <location>
        <begin position="249"/>
        <end position="267"/>
    </location>
</feature>
<keyword evidence="2 6" id="KW-0812">Transmembrane</keyword>
<dbReference type="EMBL" id="GL385400">
    <property type="protein sequence ID" value="EJT71329.1"/>
    <property type="molecule type" value="Genomic_DNA"/>
</dbReference>
<proteinExistence type="inferred from homology"/>
<reference evidence="8" key="2">
    <citation type="submission" date="2010-07" db="EMBL/GenBank/DDBJ databases">
        <authorList>
            <consortium name="The Broad Institute Genome Sequencing Platform"/>
            <consortium name="Broad Institute Genome Sequencing Center for Infectious Disease"/>
            <person name="Ma L.-J."/>
            <person name="Dead R."/>
            <person name="Young S."/>
            <person name="Zeng Q."/>
            <person name="Koehrsen M."/>
            <person name="Alvarado L."/>
            <person name="Berlin A."/>
            <person name="Chapman S.B."/>
            <person name="Chen Z."/>
            <person name="Freedman E."/>
            <person name="Gellesch M."/>
            <person name="Goldberg J."/>
            <person name="Griggs A."/>
            <person name="Gujja S."/>
            <person name="Heilman E.R."/>
            <person name="Heiman D."/>
            <person name="Hepburn T."/>
            <person name="Howarth C."/>
            <person name="Jen D."/>
            <person name="Larson L."/>
            <person name="Mehta T."/>
            <person name="Neiman D."/>
            <person name="Pearson M."/>
            <person name="Roberts A."/>
            <person name="Saif S."/>
            <person name="Shea T."/>
            <person name="Shenoy N."/>
            <person name="Sisk P."/>
            <person name="Stolte C."/>
            <person name="Sykes S."/>
            <person name="Walk T."/>
            <person name="White J."/>
            <person name="Yandava C."/>
            <person name="Haas B."/>
            <person name="Nusbaum C."/>
            <person name="Birren B."/>
        </authorList>
    </citation>
    <scope>NUCLEOTIDE SEQUENCE</scope>
    <source>
        <strain evidence="8">R3-111a-1</strain>
    </source>
</reference>
<evidence type="ECO:0000313" key="10">
    <source>
        <dbReference type="Proteomes" id="UP000006039"/>
    </source>
</evidence>
<organism evidence="8">
    <name type="scientific">Gaeumannomyces tritici (strain R3-111a-1)</name>
    <name type="common">Wheat and barley take-all root rot fungus</name>
    <name type="synonym">Gaeumannomyces graminis var. tritici</name>
    <dbReference type="NCBI Taxonomy" id="644352"/>
    <lineage>
        <taxon>Eukaryota</taxon>
        <taxon>Fungi</taxon>
        <taxon>Dikarya</taxon>
        <taxon>Ascomycota</taxon>
        <taxon>Pezizomycotina</taxon>
        <taxon>Sordariomycetes</taxon>
        <taxon>Sordariomycetidae</taxon>
        <taxon>Magnaporthales</taxon>
        <taxon>Magnaporthaceae</taxon>
        <taxon>Gaeumannomyces</taxon>
    </lineage>
</organism>
<dbReference type="PANTHER" id="PTHR33048:SF124">
    <property type="entry name" value="INTEGRAL MEMBRANE PROTEIN"/>
    <property type="match status" value="1"/>
</dbReference>
<sequence>MASGTKSGDLLVGTIAPFLVALPFVIIRLYTASFIFRRWSWADTLLVASVVFAVACTGVKIAVTETYVKGPRGNWLVGNVLLIYRLIGLIAFPCQAVSTALAKASVALHLLNFAATRSMKMLLCMVIGAVATYSVALVSCSIACTVTVRGLGDVILGNKSVICVHATESYIVGGLLNSLTDSILLLVPMWILKPLQMSWSRKLALLPILMAGGFVLGVSLVRLRYSWRLRTAAGSSPQSWKESSTWNNLEMWVGIICCCLPSLGPFFRQGAKRFSRDVVDKRPKIMVTSTVTTVVSGPSCCLSQSDSFAMHSVGVEEERHYTRLEVPSKDMAAPKRAREAAAAQSEVADSYPQLPPHLVLTPCKGSVVASCSRASLPAKPSPIYR</sequence>
<dbReference type="VEuPathDB" id="FungiDB:GGTG_10588"/>
<accession>J3PAR3</accession>
<evidence type="ECO:0000256" key="4">
    <source>
        <dbReference type="ARBA" id="ARBA00023136"/>
    </source>
</evidence>
<evidence type="ECO:0000256" key="3">
    <source>
        <dbReference type="ARBA" id="ARBA00022989"/>
    </source>
</evidence>
<dbReference type="PANTHER" id="PTHR33048">
    <property type="entry name" value="PTH11-LIKE INTEGRAL MEMBRANE PROTEIN (AFU_ORTHOLOGUE AFUA_5G11245)"/>
    <property type="match status" value="1"/>
</dbReference>
<protein>
    <recommendedName>
        <fullName evidence="7">Rhodopsin domain-containing protein</fullName>
    </recommendedName>
</protein>
<feature type="domain" description="Rhodopsin" evidence="7">
    <location>
        <begin position="27"/>
        <end position="268"/>
    </location>
</feature>
<evidence type="ECO:0000256" key="1">
    <source>
        <dbReference type="ARBA" id="ARBA00004141"/>
    </source>
</evidence>
<feature type="transmembrane region" description="Helical" evidence="6">
    <location>
        <begin position="12"/>
        <end position="30"/>
    </location>
</feature>
<evidence type="ECO:0000256" key="5">
    <source>
        <dbReference type="ARBA" id="ARBA00038359"/>
    </source>
</evidence>
<reference evidence="9" key="4">
    <citation type="journal article" date="2015" name="G3 (Bethesda)">
        <title>Genome sequences of three phytopathogenic species of the Magnaporthaceae family of fungi.</title>
        <authorList>
            <person name="Okagaki L.H."/>
            <person name="Nunes C.C."/>
            <person name="Sailsbery J."/>
            <person name="Clay B."/>
            <person name="Brown D."/>
            <person name="John T."/>
            <person name="Oh Y."/>
            <person name="Young N."/>
            <person name="Fitzgerald M."/>
            <person name="Haas B.J."/>
            <person name="Zeng Q."/>
            <person name="Young S."/>
            <person name="Adiconis X."/>
            <person name="Fan L."/>
            <person name="Levin J.Z."/>
            <person name="Mitchell T.K."/>
            <person name="Okubara P.A."/>
            <person name="Farman M.L."/>
            <person name="Kohn L.M."/>
            <person name="Birren B."/>
            <person name="Ma L.-J."/>
            <person name="Dean R.A."/>
        </authorList>
    </citation>
    <scope>NUCLEOTIDE SEQUENCE</scope>
    <source>
        <strain evidence="9">R3-111a-1</strain>
    </source>
</reference>
<feature type="transmembrane region" description="Helical" evidence="6">
    <location>
        <begin position="203"/>
        <end position="221"/>
    </location>
</feature>
<dbReference type="Proteomes" id="UP000006039">
    <property type="component" value="Unassembled WGS sequence"/>
</dbReference>
<evidence type="ECO:0000256" key="2">
    <source>
        <dbReference type="ARBA" id="ARBA00022692"/>
    </source>
</evidence>
<reference evidence="9" key="5">
    <citation type="submission" date="2018-04" db="UniProtKB">
        <authorList>
            <consortium name="EnsemblFungi"/>
        </authorList>
    </citation>
    <scope>IDENTIFICATION</scope>
    <source>
        <strain evidence="9">R3-111a-1</strain>
    </source>
</reference>
<evidence type="ECO:0000313" key="8">
    <source>
        <dbReference type="EMBL" id="EJT71329.1"/>
    </source>
</evidence>